<evidence type="ECO:0000256" key="2">
    <source>
        <dbReference type="ARBA" id="ARBA00022723"/>
    </source>
</evidence>
<dbReference type="GO" id="GO:0016887">
    <property type="term" value="F:ATP hydrolysis activity"/>
    <property type="evidence" value="ECO:0007669"/>
    <property type="project" value="RHEA"/>
</dbReference>
<dbReference type="CDD" id="cd22352">
    <property type="entry name" value="RecB_C-like"/>
    <property type="match status" value="1"/>
</dbReference>
<comment type="function">
    <text evidence="15">A helicase/nuclease that prepares dsDNA breaks (DSB) for recombinational DNA repair. Binds to DSBs and unwinds DNA via a highly rapid and processive ATP-dependent bidirectional helicase activity. Unwinds dsDNA until it encounters a Chi (crossover hotspot instigator) sequence from the 3' direction. Cuts ssDNA a few nucleotides 3' to the Chi site. The properties and activities of the enzyme are changed at Chi. The Chi-altered holoenzyme produces a long 3'-ssDNA overhang and facilitates RecA-binding to the ssDNA for homologous DNA recombination and repair. Holoenzyme degrades any linearized DNA that is unable to undergo homologous recombination. In the holoenzyme this subunit contributes ATPase, 3'-5' helicase, exonuclease activity and loads RecA onto ssDNA.</text>
</comment>
<dbReference type="InterPro" id="IPR004586">
    <property type="entry name" value="RecB"/>
</dbReference>
<feature type="region of interest" description="DNA-binding and helicase activity, interacts with RecC" evidence="15">
    <location>
        <begin position="1"/>
        <end position="899"/>
    </location>
</feature>
<evidence type="ECO:0000313" key="20">
    <source>
        <dbReference type="Proteomes" id="UP000036700"/>
    </source>
</evidence>
<keyword evidence="8 15" id="KW-0067">ATP-binding</keyword>
<dbReference type="InterPro" id="IPR014016">
    <property type="entry name" value="UvrD-like_ATP-bd"/>
</dbReference>
<feature type="region of interest" description="Nuclease activity, interacts with RecD and RecA" evidence="15">
    <location>
        <begin position="933"/>
        <end position="1235"/>
    </location>
</feature>
<dbReference type="STRING" id="445709.ABW99_00980"/>
<dbReference type="EMBL" id="CP011568">
    <property type="protein sequence ID" value="AKJ67016.1"/>
    <property type="molecule type" value="Genomic_DNA"/>
</dbReference>
<dbReference type="Pfam" id="PF12705">
    <property type="entry name" value="PDDEXK_1"/>
    <property type="match status" value="1"/>
</dbReference>
<dbReference type="SUPFAM" id="SSF52540">
    <property type="entry name" value="P-loop containing nucleoside triphosphate hydrolases"/>
    <property type="match status" value="1"/>
</dbReference>
<keyword evidence="9 15" id="KW-0460">Magnesium</keyword>
<evidence type="ECO:0000256" key="14">
    <source>
        <dbReference type="ARBA" id="ARBA00048988"/>
    </source>
</evidence>
<comment type="catalytic activity">
    <reaction evidence="13 15">
        <text>Couples ATP hydrolysis with the unwinding of duplex DNA by translocating in the 3'-5' direction.</text>
        <dbReference type="EC" id="5.6.2.4"/>
    </reaction>
</comment>
<evidence type="ECO:0000256" key="1">
    <source>
        <dbReference type="ARBA" id="ARBA00022722"/>
    </source>
</evidence>
<keyword evidence="6 15" id="KW-0347">Helicase</keyword>
<feature type="domain" description="UvrD-like helicase C-terminal" evidence="18">
    <location>
        <begin position="497"/>
        <end position="767"/>
    </location>
</feature>
<dbReference type="KEGG" id="ptx:ABW99_00980"/>
<dbReference type="OrthoDB" id="5905204at2"/>
<protein>
    <recommendedName>
        <fullName evidence="15">RecBCD enzyme subunit RecB</fullName>
        <ecNumber evidence="15">3.1.11.5</ecNumber>
        <ecNumber evidence="15">5.6.2.4</ecNumber>
    </recommendedName>
    <alternativeName>
        <fullName evidence="15">DNA 3'-5' helicase subunit RecB</fullName>
    </alternativeName>
    <alternativeName>
        <fullName evidence="15">Exonuclease V subunit RecB</fullName>
        <shortName evidence="15">ExoV subunit RecB</shortName>
    </alternativeName>
    <alternativeName>
        <fullName evidence="15">Helicase/nuclease RecBCD subunit RecB</fullName>
    </alternativeName>
</protein>
<evidence type="ECO:0000256" key="8">
    <source>
        <dbReference type="ARBA" id="ARBA00022840"/>
    </source>
</evidence>
<evidence type="ECO:0000256" key="6">
    <source>
        <dbReference type="ARBA" id="ARBA00022806"/>
    </source>
</evidence>
<dbReference type="InterPro" id="IPR014017">
    <property type="entry name" value="DNA_helicase_UvrD-like_C"/>
</dbReference>
<evidence type="ECO:0000256" key="10">
    <source>
        <dbReference type="ARBA" id="ARBA00023125"/>
    </source>
</evidence>
<dbReference type="PATRIC" id="fig|445709.3.peg.217"/>
<dbReference type="PROSITE" id="PS51198">
    <property type="entry name" value="UVRD_HELICASE_ATP_BIND"/>
    <property type="match status" value="1"/>
</dbReference>
<dbReference type="Pfam" id="PF13361">
    <property type="entry name" value="UvrD_C"/>
    <property type="match status" value="1"/>
</dbReference>
<comment type="domain">
    <text evidence="15">The C-terminal domain has nuclease activity and interacts with RecD. It interacts with RecA, facilitating its loading onto ssDNA.</text>
</comment>
<dbReference type="RefSeq" id="WP_047212535.1">
    <property type="nucleotide sequence ID" value="NZ_CP011568.3"/>
</dbReference>
<keyword evidence="11 15" id="KW-0234">DNA repair</keyword>
<dbReference type="PROSITE" id="PS51217">
    <property type="entry name" value="UVRD_HELICASE_CTER"/>
    <property type="match status" value="1"/>
</dbReference>
<evidence type="ECO:0000259" key="17">
    <source>
        <dbReference type="PROSITE" id="PS51198"/>
    </source>
</evidence>
<name>A0A0G3EQQ6_9BURK</name>
<dbReference type="InterPro" id="IPR038726">
    <property type="entry name" value="PDDEXK_AddAB-type"/>
</dbReference>
<dbReference type="GO" id="GO:0000724">
    <property type="term" value="P:double-strand break repair via homologous recombination"/>
    <property type="evidence" value="ECO:0007669"/>
    <property type="project" value="UniProtKB-UniRule"/>
</dbReference>
<dbReference type="HAMAP" id="MF_01485">
    <property type="entry name" value="RecB"/>
    <property type="match status" value="1"/>
</dbReference>
<keyword evidence="1 15" id="KW-0540">Nuclease</keyword>
<dbReference type="GO" id="GO:0005524">
    <property type="term" value="F:ATP binding"/>
    <property type="evidence" value="ECO:0007669"/>
    <property type="project" value="UniProtKB-UniRule"/>
</dbReference>
<dbReference type="InterPro" id="IPR011604">
    <property type="entry name" value="PDDEXK-like_dom_sf"/>
</dbReference>
<dbReference type="Gene3D" id="3.90.320.10">
    <property type="match status" value="1"/>
</dbReference>
<accession>A0A0G3EQQ6</accession>
<dbReference type="EC" id="5.6.2.4" evidence="15"/>
<evidence type="ECO:0000256" key="15">
    <source>
        <dbReference type="HAMAP-Rule" id="MF_01485"/>
    </source>
</evidence>
<dbReference type="PANTHER" id="PTHR11070:SF23">
    <property type="entry name" value="RECBCD ENZYME SUBUNIT RECB"/>
    <property type="match status" value="1"/>
</dbReference>
<keyword evidence="3 15" id="KW-0547">Nucleotide-binding</keyword>
<keyword evidence="10 15" id="KW-0238">DNA-binding</keyword>
<feature type="binding site" evidence="15">
    <location>
        <position position="1125"/>
    </location>
    <ligand>
        <name>Mg(2+)</name>
        <dbReference type="ChEBI" id="CHEBI:18420"/>
    </ligand>
</feature>
<feature type="binding site" evidence="15">
    <location>
        <position position="1112"/>
    </location>
    <ligand>
        <name>Mg(2+)</name>
        <dbReference type="ChEBI" id="CHEBI:18420"/>
    </ligand>
</feature>
<dbReference type="GO" id="GO:0009338">
    <property type="term" value="C:exodeoxyribonuclease V complex"/>
    <property type="evidence" value="ECO:0007669"/>
    <property type="project" value="TreeGrafter"/>
</dbReference>
<dbReference type="PANTHER" id="PTHR11070">
    <property type="entry name" value="UVRD / RECB / PCRA DNA HELICASE FAMILY MEMBER"/>
    <property type="match status" value="1"/>
</dbReference>
<feature type="domain" description="UvrD-like helicase ATP-binding" evidence="17">
    <location>
        <begin position="1"/>
        <end position="471"/>
    </location>
</feature>
<dbReference type="GO" id="GO:0003677">
    <property type="term" value="F:DNA binding"/>
    <property type="evidence" value="ECO:0007669"/>
    <property type="project" value="UniProtKB-UniRule"/>
</dbReference>
<keyword evidence="5 15" id="KW-0378">Hydrolase</keyword>
<keyword evidence="20" id="KW-1185">Reference proteome</keyword>
<evidence type="ECO:0000256" key="3">
    <source>
        <dbReference type="ARBA" id="ARBA00022741"/>
    </source>
</evidence>
<dbReference type="GO" id="GO:0008854">
    <property type="term" value="F:exodeoxyribonuclease V activity"/>
    <property type="evidence" value="ECO:0007669"/>
    <property type="project" value="UniProtKB-EC"/>
</dbReference>
<evidence type="ECO:0000256" key="16">
    <source>
        <dbReference type="PROSITE-ProRule" id="PRU00560"/>
    </source>
</evidence>
<keyword evidence="7 15" id="KW-0269">Exonuclease</keyword>
<dbReference type="InterPro" id="IPR027417">
    <property type="entry name" value="P-loop_NTPase"/>
</dbReference>
<evidence type="ECO:0000259" key="18">
    <source>
        <dbReference type="PROSITE" id="PS51217"/>
    </source>
</evidence>
<gene>
    <name evidence="15" type="primary">recB</name>
    <name evidence="19" type="ORF">ABW99_00980</name>
</gene>
<evidence type="ECO:0000256" key="13">
    <source>
        <dbReference type="ARBA" id="ARBA00034617"/>
    </source>
</evidence>
<dbReference type="NCBIfam" id="TIGR00609">
    <property type="entry name" value="recB"/>
    <property type="match status" value="1"/>
</dbReference>
<comment type="domain">
    <text evidence="15">The N-terminal DNA-binding domain is a ssDNA-dependent ATPase and has ATP-dependent 3'-5' helicase function. This domain interacts with RecC.</text>
</comment>
<feature type="binding site" evidence="15">
    <location>
        <position position="998"/>
    </location>
    <ligand>
        <name>Mg(2+)</name>
        <dbReference type="ChEBI" id="CHEBI:18420"/>
    </ligand>
</feature>
<feature type="binding site" evidence="16">
    <location>
        <begin position="22"/>
        <end position="29"/>
    </location>
    <ligand>
        <name>ATP</name>
        <dbReference type="ChEBI" id="CHEBI:30616"/>
    </ligand>
</feature>
<dbReference type="AlphaFoldDB" id="A0A0G3EQQ6"/>
<comment type="miscellaneous">
    <text evidence="15">In the RecBCD complex, RecB has a slow 3'-5' helicase, an exonuclease activity and loads RecA onto ssDNA, RecD has a fast 5'-3' helicase activity, while RecC stimulates the ATPase and processivity of the RecB helicase and contributes to recognition of the Chi site.</text>
</comment>
<evidence type="ECO:0000256" key="11">
    <source>
        <dbReference type="ARBA" id="ARBA00023204"/>
    </source>
</evidence>
<dbReference type="GO" id="GO:0000287">
    <property type="term" value="F:magnesium ion binding"/>
    <property type="evidence" value="ECO:0007669"/>
    <property type="project" value="UniProtKB-UniRule"/>
</dbReference>
<comment type="subunit">
    <text evidence="15">Heterotrimer of RecB, RecC and RecD. All subunits contribute to DNA-binding. Interacts with RecA.</text>
</comment>
<dbReference type="EC" id="3.1.11.5" evidence="15"/>
<keyword evidence="2 15" id="KW-0479">Metal-binding</keyword>
<dbReference type="GO" id="GO:0005829">
    <property type="term" value="C:cytosol"/>
    <property type="evidence" value="ECO:0007669"/>
    <property type="project" value="TreeGrafter"/>
</dbReference>
<comment type="catalytic activity">
    <reaction evidence="15">
        <text>Exonucleolytic cleavage (in the presence of ATP) in either 5'- to 3'- or 3'- to 5'-direction to yield 5'-phosphooligonucleotides.</text>
        <dbReference type="EC" id="3.1.11.5"/>
    </reaction>
</comment>
<dbReference type="SUPFAM" id="SSF52980">
    <property type="entry name" value="Restriction endonuclease-like"/>
    <property type="match status" value="1"/>
</dbReference>
<keyword evidence="12 15" id="KW-0413">Isomerase</keyword>
<feature type="active site" description="For nuclease activity" evidence="15">
    <location>
        <position position="1125"/>
    </location>
</feature>
<evidence type="ECO:0000256" key="4">
    <source>
        <dbReference type="ARBA" id="ARBA00022763"/>
    </source>
</evidence>
<evidence type="ECO:0000313" key="19">
    <source>
        <dbReference type="EMBL" id="AKJ67016.1"/>
    </source>
</evidence>
<comment type="cofactor">
    <cofactor evidence="15">
        <name>Mg(2+)</name>
        <dbReference type="ChEBI" id="CHEBI:18420"/>
    </cofactor>
    <text evidence="15">Binds 1 Mg(2+) ion per subunit.</text>
</comment>
<dbReference type="InterPro" id="IPR000212">
    <property type="entry name" value="DNA_helicase_UvrD/REP"/>
</dbReference>
<comment type="similarity">
    <text evidence="15">Belongs to the helicase family. UvrD subfamily.</text>
</comment>
<dbReference type="InterPro" id="IPR011335">
    <property type="entry name" value="Restrct_endonuc-II-like"/>
</dbReference>
<organism evidence="19 20">
    <name type="scientific">Pandoraea thiooxydans</name>
    <dbReference type="NCBI Taxonomy" id="445709"/>
    <lineage>
        <taxon>Bacteria</taxon>
        <taxon>Pseudomonadati</taxon>
        <taxon>Pseudomonadota</taxon>
        <taxon>Betaproteobacteria</taxon>
        <taxon>Burkholderiales</taxon>
        <taxon>Burkholderiaceae</taxon>
        <taxon>Pandoraea</taxon>
    </lineage>
</organism>
<dbReference type="Gene3D" id="1.10.486.10">
    <property type="entry name" value="PCRA, domain 4"/>
    <property type="match status" value="1"/>
</dbReference>
<dbReference type="GO" id="GO:0043138">
    <property type="term" value="F:3'-5' DNA helicase activity"/>
    <property type="evidence" value="ECO:0007669"/>
    <property type="project" value="UniProtKB-UniRule"/>
</dbReference>
<sequence length="1235" mass="135011">MKRFPELDVFGCPLEGVQLIEASAGTGKTWNICALVVRLLLERNCTIEQILVVTFTNAATAELRERIRARLAGLARALALLTDEAPAEDDAHDAGPLEDPMVSALVERLILSGQVSAEQALLRLRLALNSFDQAAVHTIHGFCQRALAETPFAAGLPLAFELMPDDEAIRHDLAVEFWRREVDPAAATHEGFAAWLVDNEVTPDALVDELARRLKKPQAELRWPAMPAGDDEPALSSLYAAARQAWQSSAMSPARLVQDALPNLKANIYSADGVERARQAWQRYFDAGDAEAPLDAKALLLGAAKLGQGAKKNTAPPDAPFFALADALLSARNAQTDRHVLRWLELLRNWLMWAPDALRENKREARTVSFDDLLSNLHHALLAHSWLGGVLRERYPCALIDEFQDTDPLQFEIFSRIYGAGSGPGSGGPLFMVGDPKQAIYSFRAADLHTYLAARDTADAAYTLAVNQRSTAEVIDAGNALFGRNARAFVLEGLDYPPVRAGTRERAPLHDAEPAAGLNVWLLPGGDAALAKADAQARAAAATAAEIARLLTGAAAGTVRLGDAPLTPGDIAVIVQTHVQGSRIKQALAQYGIGSVELTQDSVFASEEAEMIERVLLAVESPGDLRVLRAALATPLFGLDAMAIFRLQETEATDMPETGAIAWIERLQRYRQLWLERGFIAMWRTLMRELEVAPRLVAGTGGERRLTNLSHLAELLQARWVEQPGMTALLRWLAARRRHGGGGDEAQLRLESDRHLVQIVTVHKSKGLEYAIAFCPFLWDGHVREAGKRFAIEYHDGGAAVIDYGRDEHIRAQASAALRREQAAEQARLLYVALTRAVYRCYLVAGIYTAKRNTKEACASMLNWLVAGQDVSFEAWSDSALAAERIIAAWHGLDGPALRVSALPEPGAAKLLTAREAPAPLESRRARRALRESWRIASFSALLSQAGHARGERTRPDHDALASLRELAPPPAANVPAGLAADDILHFPRGPAAGECLHRLLELADFTRPDSWPDAAAQALRERPPAPAGAASAAHWSAMMQRLMCELVACELQPGLRLAEIAPAQRLTELEFTYPLGAVPLEALRTLLRTHGYAELALDAATLRGYMKGFIDLVFVHGGRWWIADWKSNHLGYDAAAYARPALALAMAEHGYHLQYLLYTVALHRYLRNRLPDYDYERDVGGCLWLFIRGARDAWRSAHGASGEVPGVFVERVPLALVEALDRLMRAADPQEAAA</sequence>
<dbReference type="Proteomes" id="UP000036700">
    <property type="component" value="Chromosome"/>
</dbReference>
<dbReference type="Gene3D" id="3.40.50.300">
    <property type="entry name" value="P-loop containing nucleotide triphosphate hydrolases"/>
    <property type="match status" value="2"/>
</dbReference>
<evidence type="ECO:0000256" key="9">
    <source>
        <dbReference type="ARBA" id="ARBA00022842"/>
    </source>
</evidence>
<comment type="catalytic activity">
    <reaction evidence="14 15">
        <text>ATP + H2O = ADP + phosphate + H(+)</text>
        <dbReference type="Rhea" id="RHEA:13065"/>
        <dbReference type="ChEBI" id="CHEBI:15377"/>
        <dbReference type="ChEBI" id="CHEBI:15378"/>
        <dbReference type="ChEBI" id="CHEBI:30616"/>
        <dbReference type="ChEBI" id="CHEBI:43474"/>
        <dbReference type="ChEBI" id="CHEBI:456216"/>
        <dbReference type="EC" id="5.6.2.4"/>
    </reaction>
</comment>
<evidence type="ECO:0000256" key="12">
    <source>
        <dbReference type="ARBA" id="ARBA00023235"/>
    </source>
</evidence>
<dbReference type="Gene3D" id="1.10.3170.10">
    <property type="entry name" value="Recbcd, chain B, domain 2"/>
    <property type="match status" value="1"/>
</dbReference>
<proteinExistence type="inferred from homology"/>
<reference evidence="20" key="1">
    <citation type="submission" date="2015-06" db="EMBL/GenBank/DDBJ databases">
        <authorList>
            <person name="Lim Y.L."/>
            <person name="Ee R."/>
            <person name="Yong D."/>
            <person name="How K.Y."/>
            <person name="Yin W.F."/>
            <person name="Chan K.G."/>
        </authorList>
    </citation>
    <scope>NUCLEOTIDE SEQUENCE [LARGE SCALE GENOMIC DNA]</scope>
    <source>
        <strain evidence="20">DSM 25325</strain>
    </source>
</reference>
<keyword evidence="4 15" id="KW-0227">DNA damage</keyword>
<evidence type="ECO:0000256" key="5">
    <source>
        <dbReference type="ARBA" id="ARBA00022801"/>
    </source>
</evidence>
<evidence type="ECO:0000256" key="7">
    <source>
        <dbReference type="ARBA" id="ARBA00022839"/>
    </source>
</evidence>
<dbReference type="Pfam" id="PF00580">
    <property type="entry name" value="UvrD-helicase"/>
    <property type="match status" value="1"/>
</dbReference>